<dbReference type="CDD" id="cd06742">
    <property type="entry name" value="PDZ3_FL-whirlin-like"/>
    <property type="match status" value="1"/>
</dbReference>
<feature type="compositionally biased region" description="Basic and acidic residues" evidence="4">
    <location>
        <begin position="70"/>
        <end position="82"/>
    </location>
</feature>
<evidence type="ECO:0000256" key="3">
    <source>
        <dbReference type="ARBA" id="ARBA00023273"/>
    </source>
</evidence>
<dbReference type="GO" id="GO:0005886">
    <property type="term" value="C:plasma membrane"/>
    <property type="evidence" value="ECO:0007669"/>
    <property type="project" value="TreeGrafter"/>
</dbReference>
<keyword evidence="2" id="KW-0677">Repeat</keyword>
<dbReference type="InterPro" id="IPR001478">
    <property type="entry name" value="PDZ"/>
</dbReference>
<evidence type="ECO:0000256" key="1">
    <source>
        <dbReference type="ARBA" id="ARBA00004316"/>
    </source>
</evidence>
<sequence length="333" mass="36939">SDTKDMGNGVLGVSRQMSKSTPDLSYYSDNNQDKRQSRHESRSKSPRSMYQVTSSKDIPRSRGQRLQVMNRDRWSNKGKKDDPSDDSGVETNGYAQKDMTTRSHHGPHDQTFMHTPMSPIIIQGLNTDNNDDDKHMKSYRSDNQHGDVVHKDEQFHTKLTISDQLLDSDTSYHNGNTRNDNNSIGSVTGSKITSIYVVGRPGLDVSSSPVDVIKKKAAEKYGEIPLDVVYIYRSKPTLGVAIEGGANTRQPLPKVISVQPGGSAFESGGLKVGHVILEVNGQPAVGLSHMDAARLIAEAFKNTNYNRMELLVTEWSDRLLDTIKVDVGLLRVR</sequence>
<keyword evidence="3" id="KW-0966">Cell projection</keyword>
<dbReference type="PANTHER" id="PTHR23116:SF29">
    <property type="entry name" value="PDZ DOMAIN-CONTAINING PROTEIN 7"/>
    <property type="match status" value="1"/>
</dbReference>
<feature type="non-terminal residue" evidence="6">
    <location>
        <position position="333"/>
    </location>
</feature>
<dbReference type="GO" id="GO:0002142">
    <property type="term" value="C:stereocilia ankle link complex"/>
    <property type="evidence" value="ECO:0007669"/>
    <property type="project" value="TreeGrafter"/>
</dbReference>
<proteinExistence type="predicted"/>
<protein>
    <recommendedName>
        <fullName evidence="5">PDZ domain-containing protein</fullName>
    </recommendedName>
</protein>
<dbReference type="InterPro" id="IPR051844">
    <property type="entry name" value="USH2_Complex_Protein"/>
</dbReference>
<feature type="compositionally biased region" description="Basic and acidic residues" evidence="4">
    <location>
        <begin position="31"/>
        <end position="43"/>
    </location>
</feature>
<dbReference type="GO" id="GO:0032426">
    <property type="term" value="C:stereocilium tip"/>
    <property type="evidence" value="ECO:0007669"/>
    <property type="project" value="TreeGrafter"/>
</dbReference>
<evidence type="ECO:0000313" key="6">
    <source>
        <dbReference type="EMBL" id="CEK48622.1"/>
    </source>
</evidence>
<name>A0A0B6XX37_9EUPU</name>
<reference evidence="6" key="1">
    <citation type="submission" date="2014-12" db="EMBL/GenBank/DDBJ databases">
        <title>Insight into the proteome of Arion vulgaris.</title>
        <authorList>
            <person name="Aradska J."/>
            <person name="Bulat T."/>
            <person name="Smidak R."/>
            <person name="Sarate P."/>
            <person name="Gangsoo J."/>
            <person name="Sialana F."/>
            <person name="Bilban M."/>
            <person name="Lubec G."/>
        </authorList>
    </citation>
    <scope>NUCLEOTIDE SEQUENCE</scope>
    <source>
        <tissue evidence="6">Skin</tissue>
    </source>
</reference>
<evidence type="ECO:0000256" key="2">
    <source>
        <dbReference type="ARBA" id="ARBA00022737"/>
    </source>
</evidence>
<feature type="region of interest" description="Disordered" evidence="4">
    <location>
        <begin position="1"/>
        <end position="108"/>
    </location>
</feature>
<accession>A0A0B6XX37</accession>
<dbReference type="Gene3D" id="2.30.42.10">
    <property type="match status" value="1"/>
</dbReference>
<dbReference type="Pfam" id="PF00595">
    <property type="entry name" value="PDZ"/>
    <property type="match status" value="1"/>
</dbReference>
<gene>
    <name evidence="6" type="primary">ORF4657</name>
</gene>
<dbReference type="FunFam" id="2.30.42.10:FF:000079">
    <property type="entry name" value="Whirlin a"/>
    <property type="match status" value="1"/>
</dbReference>
<dbReference type="EMBL" id="HACG01001757">
    <property type="protein sequence ID" value="CEK48622.1"/>
    <property type="molecule type" value="Transcribed_RNA"/>
</dbReference>
<feature type="non-terminal residue" evidence="6">
    <location>
        <position position="1"/>
    </location>
</feature>
<organism evidence="6">
    <name type="scientific">Arion vulgaris</name>
    <dbReference type="NCBI Taxonomy" id="1028688"/>
    <lineage>
        <taxon>Eukaryota</taxon>
        <taxon>Metazoa</taxon>
        <taxon>Spiralia</taxon>
        <taxon>Lophotrochozoa</taxon>
        <taxon>Mollusca</taxon>
        <taxon>Gastropoda</taxon>
        <taxon>Heterobranchia</taxon>
        <taxon>Euthyneura</taxon>
        <taxon>Panpulmonata</taxon>
        <taxon>Eupulmonata</taxon>
        <taxon>Stylommatophora</taxon>
        <taxon>Helicina</taxon>
        <taxon>Arionoidea</taxon>
        <taxon>Arionidae</taxon>
        <taxon>Arion</taxon>
    </lineage>
</organism>
<dbReference type="PROSITE" id="PS50106">
    <property type="entry name" value="PDZ"/>
    <property type="match status" value="1"/>
</dbReference>
<dbReference type="SMART" id="SM00228">
    <property type="entry name" value="PDZ"/>
    <property type="match status" value="1"/>
</dbReference>
<dbReference type="AlphaFoldDB" id="A0A0B6XX37"/>
<feature type="compositionally biased region" description="Polar residues" evidence="4">
    <location>
        <begin position="46"/>
        <end position="56"/>
    </location>
</feature>
<evidence type="ECO:0000259" key="5">
    <source>
        <dbReference type="PROSITE" id="PS50106"/>
    </source>
</evidence>
<dbReference type="GO" id="GO:0005929">
    <property type="term" value="C:cilium"/>
    <property type="evidence" value="ECO:0007669"/>
    <property type="project" value="TreeGrafter"/>
</dbReference>
<feature type="domain" description="PDZ" evidence="5">
    <location>
        <begin position="228"/>
        <end position="299"/>
    </location>
</feature>
<dbReference type="PANTHER" id="PTHR23116">
    <property type="entry name" value="PDZ DOMAIN CONTAINING WHIRLIN AND HARMONIN-RELATED"/>
    <property type="match status" value="1"/>
</dbReference>
<feature type="compositionally biased region" description="Polar residues" evidence="4">
    <location>
        <begin position="15"/>
        <end position="30"/>
    </location>
</feature>
<dbReference type="SUPFAM" id="SSF50156">
    <property type="entry name" value="PDZ domain-like"/>
    <property type="match status" value="1"/>
</dbReference>
<comment type="subcellular location">
    <subcellularLocation>
        <location evidence="1">Cell projection</location>
    </subcellularLocation>
</comment>
<dbReference type="InterPro" id="IPR036034">
    <property type="entry name" value="PDZ_sf"/>
</dbReference>
<evidence type="ECO:0000256" key="4">
    <source>
        <dbReference type="SAM" id="MobiDB-lite"/>
    </source>
</evidence>